<evidence type="ECO:0000256" key="1">
    <source>
        <dbReference type="SAM" id="Phobius"/>
    </source>
</evidence>
<organism evidence="2 3">
    <name type="scientific">Paraglomus brasilianum</name>
    <dbReference type="NCBI Taxonomy" id="144538"/>
    <lineage>
        <taxon>Eukaryota</taxon>
        <taxon>Fungi</taxon>
        <taxon>Fungi incertae sedis</taxon>
        <taxon>Mucoromycota</taxon>
        <taxon>Glomeromycotina</taxon>
        <taxon>Glomeromycetes</taxon>
        <taxon>Paraglomerales</taxon>
        <taxon>Paraglomeraceae</taxon>
        <taxon>Paraglomus</taxon>
    </lineage>
</organism>
<dbReference type="OrthoDB" id="10347801at2759"/>
<sequence length="108" mass="12175">MSKLPGYLPLSTSASTDIPERYTDHPFRAIPSFGYPSDTHVVVLEELDGNSPPETPLNGYFIYKEERRTPKKIAVRTLMASFLLLVSGLLLWKLVHCQSNDMSVGYEE</sequence>
<keyword evidence="1" id="KW-0472">Membrane</keyword>
<dbReference type="AlphaFoldDB" id="A0A9N8VPT0"/>
<keyword evidence="1" id="KW-1133">Transmembrane helix</keyword>
<dbReference type="EMBL" id="CAJVPI010000017">
    <property type="protein sequence ID" value="CAG8456709.1"/>
    <property type="molecule type" value="Genomic_DNA"/>
</dbReference>
<feature type="transmembrane region" description="Helical" evidence="1">
    <location>
        <begin position="73"/>
        <end position="92"/>
    </location>
</feature>
<keyword evidence="1" id="KW-0812">Transmembrane</keyword>
<evidence type="ECO:0000313" key="3">
    <source>
        <dbReference type="Proteomes" id="UP000789739"/>
    </source>
</evidence>
<reference evidence="2" key="1">
    <citation type="submission" date="2021-06" db="EMBL/GenBank/DDBJ databases">
        <authorList>
            <person name="Kallberg Y."/>
            <person name="Tangrot J."/>
            <person name="Rosling A."/>
        </authorList>
    </citation>
    <scope>NUCLEOTIDE SEQUENCE</scope>
    <source>
        <strain evidence="2">BR232B</strain>
    </source>
</reference>
<accession>A0A9N8VPT0</accession>
<evidence type="ECO:0000313" key="2">
    <source>
        <dbReference type="EMBL" id="CAG8456709.1"/>
    </source>
</evidence>
<gene>
    <name evidence="2" type="ORF">PBRASI_LOCUS356</name>
</gene>
<dbReference type="Proteomes" id="UP000789739">
    <property type="component" value="Unassembled WGS sequence"/>
</dbReference>
<name>A0A9N8VPT0_9GLOM</name>
<keyword evidence="3" id="KW-1185">Reference proteome</keyword>
<protein>
    <submittedName>
        <fullName evidence="2">1635_t:CDS:1</fullName>
    </submittedName>
</protein>
<comment type="caution">
    <text evidence="2">The sequence shown here is derived from an EMBL/GenBank/DDBJ whole genome shotgun (WGS) entry which is preliminary data.</text>
</comment>
<proteinExistence type="predicted"/>